<dbReference type="SUPFAM" id="SSF52402">
    <property type="entry name" value="Adenine nucleotide alpha hydrolases-like"/>
    <property type="match status" value="1"/>
</dbReference>
<evidence type="ECO:0000259" key="1">
    <source>
        <dbReference type="Pfam" id="PF00733"/>
    </source>
</evidence>
<proteinExistence type="predicted"/>
<feature type="domain" description="Asparagine synthetase" evidence="1">
    <location>
        <begin position="212"/>
        <end position="595"/>
    </location>
</feature>
<dbReference type="GO" id="GO:0006529">
    <property type="term" value="P:asparagine biosynthetic process"/>
    <property type="evidence" value="ECO:0007669"/>
    <property type="project" value="InterPro"/>
</dbReference>
<dbReference type="InterPro" id="IPR014729">
    <property type="entry name" value="Rossmann-like_a/b/a_fold"/>
</dbReference>
<dbReference type="RefSeq" id="WP_200315314.1">
    <property type="nucleotide sequence ID" value="NZ_JAENJH010000001.1"/>
</dbReference>
<accession>A0A934V453</accession>
<dbReference type="AlphaFoldDB" id="A0A934V453"/>
<protein>
    <submittedName>
        <fullName evidence="2">Asparagine synthase</fullName>
    </submittedName>
</protein>
<dbReference type="Proteomes" id="UP000635245">
    <property type="component" value="Unassembled WGS sequence"/>
</dbReference>
<sequence>MLEHGALFFLVLPDREDSRAVLRHPGLRGHDIRVVEHASGLPWIVGRWDDGDLRLARRGPDSLAVVGRVSANDTELLAALASWDRRTGADEPSRRWAGDFHVVSSVGGEASLRGTAYGTRRVFHTDHAGLTVASDRAAALARLTGAPIDRSALATRLISPSPYPLAERPLWNGVHSVRPGYRLVLPGAGGARSVRWHRPPEPGVGLRDGARQVREALDRAVALRTDGDGLVSSDLSGGLDSTSVAFVAARQLDPSRFLVSTGSDNPGNCDDLNWARDAVAHLPGVEHDVFAGAEQPLFYEGWQDLRVPFDVPSEAMVNPDRVFASARRMARRGSRLHFKGIGGDQLFQSPPAHYHALLTRQPLLSLQRIRGYRALFSWRWRELLPALADRRSFATAMSRLDLANPRSVEFGTVLLDWSYPARVPSWLTAESRDLLAEELASTSGAAPLAPTRGRHLELEAIDCFTRELAPWRDIGRRDGIEFALPYFDDHVIDAALAVRPRDRATPFAYKPLLAEAMRGVLPAEITRRRTKATGDAAVGAGLRRGREALAALWEDSVLGDLGLADPGELRRLCLSPSAKGAAEGLIDAVAAELWARSAVPAAAAPDLERSASA</sequence>
<gene>
    <name evidence="2" type="ORF">JHE00_05415</name>
</gene>
<organism evidence="2 3">
    <name type="scientific">Prauserella cavernicola</name>
    <dbReference type="NCBI Taxonomy" id="2800127"/>
    <lineage>
        <taxon>Bacteria</taxon>
        <taxon>Bacillati</taxon>
        <taxon>Actinomycetota</taxon>
        <taxon>Actinomycetes</taxon>
        <taxon>Pseudonocardiales</taxon>
        <taxon>Pseudonocardiaceae</taxon>
        <taxon>Prauserella</taxon>
    </lineage>
</organism>
<evidence type="ECO:0000313" key="3">
    <source>
        <dbReference type="Proteomes" id="UP000635245"/>
    </source>
</evidence>
<evidence type="ECO:0000313" key="2">
    <source>
        <dbReference type="EMBL" id="MBK1783760.1"/>
    </source>
</evidence>
<keyword evidence="3" id="KW-1185">Reference proteome</keyword>
<reference evidence="2" key="1">
    <citation type="submission" date="2020-12" db="EMBL/GenBank/DDBJ databases">
        <title>Prauserella sp. ASG 168, a novel actinomycete isolated from cave rock.</title>
        <authorList>
            <person name="Suriyachadkun C."/>
        </authorList>
    </citation>
    <scope>NUCLEOTIDE SEQUENCE</scope>
    <source>
        <strain evidence="2">ASG 168</strain>
    </source>
</reference>
<comment type="caution">
    <text evidence="2">The sequence shown here is derived from an EMBL/GenBank/DDBJ whole genome shotgun (WGS) entry which is preliminary data.</text>
</comment>
<dbReference type="EMBL" id="JAENJH010000001">
    <property type="protein sequence ID" value="MBK1783760.1"/>
    <property type="molecule type" value="Genomic_DNA"/>
</dbReference>
<dbReference type="InterPro" id="IPR001962">
    <property type="entry name" value="Asn_synthase"/>
</dbReference>
<dbReference type="GO" id="GO:0004066">
    <property type="term" value="F:asparagine synthase (glutamine-hydrolyzing) activity"/>
    <property type="evidence" value="ECO:0007669"/>
    <property type="project" value="InterPro"/>
</dbReference>
<name>A0A934V453_9PSEU</name>
<dbReference type="Pfam" id="PF00733">
    <property type="entry name" value="Asn_synthase"/>
    <property type="match status" value="1"/>
</dbReference>
<dbReference type="Gene3D" id="3.40.50.620">
    <property type="entry name" value="HUPs"/>
    <property type="match status" value="2"/>
</dbReference>